<dbReference type="SMART" id="SM00028">
    <property type="entry name" value="TPR"/>
    <property type="match status" value="4"/>
</dbReference>
<evidence type="ECO:0000256" key="7">
    <source>
        <dbReference type="SAM" id="Phobius"/>
    </source>
</evidence>
<dbReference type="Gene3D" id="1.25.40.10">
    <property type="entry name" value="Tetratricopeptide repeat domain"/>
    <property type="match status" value="2"/>
</dbReference>
<sequence length="644" mass="73411">MNVSFNTLLKLLLTVSFSIIYIIGIKAQNQQLVDSLLQIENKKNLPDTIRLEVLRELAFNERKPSLRLRYSEQLIDLAKELNNQLFIHRGFLQKGQTLRKIGDYTEAINSLFKALKAAEKANYQAGMGGAYAALADVYSVNNNHKNSALYYKKAIEILRQGQDSVTLATILLNAGDEYLNAKKLDSALLYFEESGKIFQEVEYLIGTAYNLGNMGMVHALKGEHQVAKNKMELATVILRDMGDFYPIAVYDLYIADIYKENNDLERAIEYAEHSLEVSKEHSLKEQIRDANLKLSELYDAKDDFQKAYFHQSQYLIYRDSINSEEKIREIADMRTEYEVNQRETEIELLKAEQKNQYIIFASMAIIIILLAIASFLYYRNSRRKQTLNLILKERKEEAEAQRDQLEAINETREKFLSIIAHDLMGPVNSFKGLSAIMKMSIEKQDKKDLLDIHQVLNKTINNMSNLLTNLLDWSVTQKGSVPYLPEKLYIHQLSAELIDLFFNTAENKKISLRSEITTDLAAWADENSVKTIFRNLVSNALKFTEDGGSIELSAEKKDGFIAIKVKDTGMGMAQEKIDMLLAENQFARSKGTKGEKGVGLGLQLVKEFTQMNKGKLEIESQIHRGTTFIVYLPDYSPLTTKGGI</sequence>
<dbReference type="InterPro" id="IPR036890">
    <property type="entry name" value="HATPase_C_sf"/>
</dbReference>
<dbReference type="OrthoDB" id="9810447at2"/>
<dbReference type="GO" id="GO:0000155">
    <property type="term" value="F:phosphorelay sensor kinase activity"/>
    <property type="evidence" value="ECO:0007669"/>
    <property type="project" value="InterPro"/>
</dbReference>
<evidence type="ECO:0000313" key="10">
    <source>
        <dbReference type="Proteomes" id="UP000008720"/>
    </source>
</evidence>
<evidence type="ECO:0000313" key="9">
    <source>
        <dbReference type="EMBL" id="ADR21345.1"/>
    </source>
</evidence>
<dbReference type="eggNOG" id="COG2205">
    <property type="taxonomic scope" value="Bacteria"/>
</dbReference>
<dbReference type="CDD" id="cd00082">
    <property type="entry name" value="HisKA"/>
    <property type="match status" value="1"/>
</dbReference>
<dbReference type="SUPFAM" id="SSF47384">
    <property type="entry name" value="Homodimeric domain of signal transducing histidine kinase"/>
    <property type="match status" value="1"/>
</dbReference>
<feature type="domain" description="Histidine kinase" evidence="8">
    <location>
        <begin position="418"/>
        <end position="636"/>
    </location>
</feature>
<dbReference type="STRING" id="643867.Ftrac_1355"/>
<dbReference type="EC" id="2.7.13.3" evidence="2"/>
<dbReference type="Gene3D" id="3.30.565.10">
    <property type="entry name" value="Histidine kinase-like ATPase, C-terminal domain"/>
    <property type="match status" value="1"/>
</dbReference>
<feature type="transmembrane region" description="Helical" evidence="7">
    <location>
        <begin position="357"/>
        <end position="378"/>
    </location>
</feature>
<keyword evidence="7" id="KW-1133">Transmembrane helix</keyword>
<dbReference type="AlphaFoldDB" id="E4TM69"/>
<dbReference type="SUPFAM" id="SSF48452">
    <property type="entry name" value="TPR-like"/>
    <property type="match status" value="2"/>
</dbReference>
<dbReference type="PRINTS" id="PR00344">
    <property type="entry name" value="BCTRLSENSOR"/>
</dbReference>
<keyword evidence="5 9" id="KW-0418">Kinase</keyword>
<evidence type="ECO:0000256" key="3">
    <source>
        <dbReference type="ARBA" id="ARBA00022553"/>
    </source>
</evidence>
<proteinExistence type="predicted"/>
<dbReference type="PANTHER" id="PTHR43711">
    <property type="entry name" value="TWO-COMPONENT HISTIDINE KINASE"/>
    <property type="match status" value="1"/>
</dbReference>
<dbReference type="KEGG" id="mtt:Ftrac_1355"/>
<dbReference type="HOGENOM" id="CLU_000445_114_67_10"/>
<keyword evidence="6" id="KW-0902">Two-component regulatory system</keyword>
<accession>E4TM69</accession>
<evidence type="ECO:0000256" key="4">
    <source>
        <dbReference type="ARBA" id="ARBA00022679"/>
    </source>
</evidence>
<dbReference type="EMBL" id="CP002349">
    <property type="protein sequence ID" value="ADR21345.1"/>
    <property type="molecule type" value="Genomic_DNA"/>
</dbReference>
<evidence type="ECO:0000256" key="5">
    <source>
        <dbReference type="ARBA" id="ARBA00022777"/>
    </source>
</evidence>
<evidence type="ECO:0000256" key="2">
    <source>
        <dbReference type="ARBA" id="ARBA00012438"/>
    </source>
</evidence>
<keyword evidence="7" id="KW-0472">Membrane</keyword>
<dbReference type="Pfam" id="PF02518">
    <property type="entry name" value="HATPase_c"/>
    <property type="match status" value="1"/>
</dbReference>
<dbReference type="Pfam" id="PF13181">
    <property type="entry name" value="TPR_8"/>
    <property type="match status" value="3"/>
</dbReference>
<dbReference type="PROSITE" id="PS50109">
    <property type="entry name" value="HIS_KIN"/>
    <property type="match status" value="1"/>
</dbReference>
<dbReference type="eggNOG" id="COG0457">
    <property type="taxonomic scope" value="Bacteria"/>
</dbReference>
<organism evidence="9 10">
    <name type="scientific">Marivirga tractuosa (strain ATCC 23168 / DSM 4126 / NBRC 15989 / NCIMB 1408 / VKM B-1430 / H-43)</name>
    <name type="common">Microscilla tractuosa</name>
    <name type="synonym">Flexibacter tractuosus</name>
    <dbReference type="NCBI Taxonomy" id="643867"/>
    <lineage>
        <taxon>Bacteria</taxon>
        <taxon>Pseudomonadati</taxon>
        <taxon>Bacteroidota</taxon>
        <taxon>Cytophagia</taxon>
        <taxon>Cytophagales</taxon>
        <taxon>Marivirgaceae</taxon>
        <taxon>Marivirga</taxon>
    </lineage>
</organism>
<dbReference type="Gene3D" id="1.10.287.130">
    <property type="match status" value="1"/>
</dbReference>
<comment type="catalytic activity">
    <reaction evidence="1">
        <text>ATP + protein L-histidine = ADP + protein N-phospho-L-histidine.</text>
        <dbReference type="EC" id="2.7.13.3"/>
    </reaction>
</comment>
<evidence type="ECO:0000256" key="6">
    <source>
        <dbReference type="ARBA" id="ARBA00023012"/>
    </source>
</evidence>
<protein>
    <recommendedName>
        <fullName evidence="2">histidine kinase</fullName>
        <ecNumber evidence="2">2.7.13.3</ecNumber>
    </recommendedName>
</protein>
<dbReference type="Proteomes" id="UP000008720">
    <property type="component" value="Chromosome"/>
</dbReference>
<dbReference type="InterPro" id="IPR036097">
    <property type="entry name" value="HisK_dim/P_sf"/>
</dbReference>
<dbReference type="RefSeq" id="WP_013453494.1">
    <property type="nucleotide sequence ID" value="NC_014759.1"/>
</dbReference>
<dbReference type="InterPro" id="IPR005467">
    <property type="entry name" value="His_kinase_dom"/>
</dbReference>
<keyword evidence="7" id="KW-0812">Transmembrane</keyword>
<dbReference type="InterPro" id="IPR050736">
    <property type="entry name" value="Sensor_HK_Regulatory"/>
</dbReference>
<evidence type="ECO:0000259" key="8">
    <source>
        <dbReference type="PROSITE" id="PS50109"/>
    </source>
</evidence>
<keyword evidence="3" id="KW-0597">Phosphoprotein</keyword>
<dbReference type="InterPro" id="IPR003594">
    <property type="entry name" value="HATPase_dom"/>
</dbReference>
<feature type="transmembrane region" description="Helical" evidence="7">
    <location>
        <begin position="7"/>
        <end position="25"/>
    </location>
</feature>
<dbReference type="InterPro" id="IPR003661">
    <property type="entry name" value="HisK_dim/P_dom"/>
</dbReference>
<gene>
    <name evidence="9" type="ordered locus">Ftrac_1355</name>
</gene>
<reference evidence="9 10" key="1">
    <citation type="journal article" date="2011" name="Stand. Genomic Sci.">
        <title>Complete genome sequence of Marivirga tractuosa type strain (H-43).</title>
        <authorList>
            <person name="Pagani I."/>
            <person name="Chertkov O."/>
            <person name="Lapidus A."/>
            <person name="Lucas S."/>
            <person name="Del Rio T.G."/>
            <person name="Tice H."/>
            <person name="Copeland A."/>
            <person name="Cheng J.F."/>
            <person name="Nolan M."/>
            <person name="Saunders E."/>
            <person name="Pitluck S."/>
            <person name="Held B."/>
            <person name="Goodwin L."/>
            <person name="Liolios K."/>
            <person name="Ovchinikova G."/>
            <person name="Ivanova N."/>
            <person name="Mavromatis K."/>
            <person name="Pati A."/>
            <person name="Chen A."/>
            <person name="Palaniappan K."/>
            <person name="Land M."/>
            <person name="Hauser L."/>
            <person name="Jeffries C.D."/>
            <person name="Detter J.C."/>
            <person name="Han C."/>
            <person name="Tapia R."/>
            <person name="Ngatchou-Djao O.D."/>
            <person name="Rohde M."/>
            <person name="Goker M."/>
            <person name="Spring S."/>
            <person name="Sikorski J."/>
            <person name="Woyke T."/>
            <person name="Bristow J."/>
            <person name="Eisen J.A."/>
            <person name="Markowitz V."/>
            <person name="Hugenholtz P."/>
            <person name="Klenk H.P."/>
            <person name="Kyrpides N.C."/>
        </authorList>
    </citation>
    <scope>NUCLEOTIDE SEQUENCE [LARGE SCALE GENOMIC DNA]</scope>
    <source>
        <strain evidence="10">ATCC 23168 / DSM 4126 / NBRC 15989 / NCIMB 1408 / VKM B-1430 / H-43</strain>
    </source>
</reference>
<evidence type="ECO:0000256" key="1">
    <source>
        <dbReference type="ARBA" id="ARBA00000085"/>
    </source>
</evidence>
<dbReference type="InterPro" id="IPR011990">
    <property type="entry name" value="TPR-like_helical_dom_sf"/>
</dbReference>
<name>E4TM69_MARTH</name>
<keyword evidence="10" id="KW-1185">Reference proteome</keyword>
<dbReference type="SMART" id="SM00387">
    <property type="entry name" value="HATPase_c"/>
    <property type="match status" value="1"/>
</dbReference>
<dbReference type="InterPro" id="IPR004358">
    <property type="entry name" value="Sig_transdc_His_kin-like_C"/>
</dbReference>
<dbReference type="InterPro" id="IPR019734">
    <property type="entry name" value="TPR_rpt"/>
</dbReference>
<keyword evidence="4" id="KW-0808">Transferase</keyword>
<dbReference type="SUPFAM" id="SSF55874">
    <property type="entry name" value="ATPase domain of HSP90 chaperone/DNA topoisomerase II/histidine kinase"/>
    <property type="match status" value="1"/>
</dbReference>
<dbReference type="PANTHER" id="PTHR43711:SF28">
    <property type="entry name" value="SENSOR HISTIDINE KINASE YXDK"/>
    <property type="match status" value="1"/>
</dbReference>